<dbReference type="AlphaFoldDB" id="Q7FA34"/>
<evidence type="ECO:0000313" key="3">
    <source>
        <dbReference type="Proteomes" id="UP000000763"/>
    </source>
</evidence>
<dbReference type="SUPFAM" id="SSF51735">
    <property type="entry name" value="NAD(P)-binding Rossmann-fold domains"/>
    <property type="match status" value="1"/>
</dbReference>
<dbReference type="Proteomes" id="UP000000763">
    <property type="component" value="Chromosome 4"/>
</dbReference>
<dbReference type="PANTHER" id="PTHR44013:SF6">
    <property type="entry name" value="OS04G0359100 PROTEIN"/>
    <property type="match status" value="1"/>
</dbReference>
<feature type="domain" description="Enoyl reductase (ER)" evidence="1">
    <location>
        <begin position="197"/>
        <end position="507"/>
    </location>
</feature>
<dbReference type="EMBL" id="AL662967">
    <property type="protein sequence ID" value="CAE05908.1"/>
    <property type="molecule type" value="Genomic_DNA"/>
</dbReference>
<evidence type="ECO:0000259" key="1">
    <source>
        <dbReference type="SMART" id="SM00829"/>
    </source>
</evidence>
<sequence length="509" mass="54574">MELVCYLDADDVLNYNTPEDAILMSSASGEKYDYIINFAINIGWSLMRPTLTSHGRVVEITPNPGNYIQGGPTMTQSSKSLARAPGYIVTVLTMFANKKITCMSMRNEEMRFTMELAGEGKLKMVANSWHPFEEAAEPWEKSTGGHATRKPEHFLSDSYRINETMTTGEIQELLGIMAAGGGIPATMRAVQYTGYGGGAGALKHVEIPVPSVKKHEVLIKVEAASVNPIDWSIQKGMLRPFLPKFPFIPVTDVAGEIVEAGSAVHELKVGDKVLSKLNFWKGGGLAEYVAAPESLTVVRPAGVSAVDAAGLPVAGLTALKALMSIGTKFDGTGGTGANVLITAASGGVGTYAVQLAKLGNHRVTATCGARNMDLVRSLGADEVLDYNTPQGAALTSSASDEKYDYIINTAMNVNWSAMKPTLSSRGRVVDITPNPGNYVAAMLTMFARKKITMMALMSLGKEEMRFLMELVGEGKLRTVVDSRCPFEKAAEAWEKSMGGHATGKVIVEM</sequence>
<dbReference type="GO" id="GO:0016491">
    <property type="term" value="F:oxidoreductase activity"/>
    <property type="evidence" value="ECO:0007669"/>
    <property type="project" value="InterPro"/>
</dbReference>
<dbReference type="InterPro" id="IPR013154">
    <property type="entry name" value="ADH-like_N"/>
</dbReference>
<protein>
    <submittedName>
        <fullName evidence="2">OSJNBa0034E24.2 protein</fullName>
    </submittedName>
</protein>
<gene>
    <name evidence="2" type="primary">OSJNBa0034E24.2</name>
</gene>
<dbReference type="Gene3D" id="3.40.50.720">
    <property type="entry name" value="NAD(P)-binding Rossmann-like Domain"/>
    <property type="match status" value="2"/>
</dbReference>
<dbReference type="PANTHER" id="PTHR44013">
    <property type="entry name" value="ZINC-TYPE ALCOHOL DEHYDROGENASE-LIKE PROTEIN C16A3.02C"/>
    <property type="match status" value="1"/>
</dbReference>
<dbReference type="InterPro" id="IPR011032">
    <property type="entry name" value="GroES-like_sf"/>
</dbReference>
<dbReference type="Pfam" id="PF08240">
    <property type="entry name" value="ADH_N"/>
    <property type="match status" value="1"/>
</dbReference>
<proteinExistence type="predicted"/>
<evidence type="ECO:0000313" key="2">
    <source>
        <dbReference type="EMBL" id="CAE05908.1"/>
    </source>
</evidence>
<dbReference type="InterPro" id="IPR052733">
    <property type="entry name" value="Chloroplast_QOR"/>
</dbReference>
<reference evidence="3" key="1">
    <citation type="journal article" date="2005" name="Nature">
        <title>The map-based sequence of the rice genome.</title>
        <authorList>
            <consortium name="International rice genome sequencing project (IRGSP)"/>
            <person name="Matsumoto T."/>
            <person name="Wu J."/>
            <person name="Kanamori H."/>
            <person name="Katayose Y."/>
            <person name="Fujisawa M."/>
            <person name="Namiki N."/>
            <person name="Mizuno H."/>
            <person name="Yamamoto K."/>
            <person name="Antonio B.A."/>
            <person name="Baba T."/>
            <person name="Sakata K."/>
            <person name="Nagamura Y."/>
            <person name="Aoki H."/>
            <person name="Arikawa K."/>
            <person name="Arita K."/>
            <person name="Bito T."/>
            <person name="Chiden Y."/>
            <person name="Fujitsuka N."/>
            <person name="Fukunaka R."/>
            <person name="Hamada M."/>
            <person name="Harada C."/>
            <person name="Hayashi A."/>
            <person name="Hijishita S."/>
            <person name="Honda M."/>
            <person name="Hosokawa S."/>
            <person name="Ichikawa Y."/>
            <person name="Idonuma A."/>
            <person name="Iijima M."/>
            <person name="Ikeda M."/>
            <person name="Ikeno M."/>
            <person name="Ito K."/>
            <person name="Ito S."/>
            <person name="Ito T."/>
            <person name="Ito Y."/>
            <person name="Ito Y."/>
            <person name="Iwabuchi A."/>
            <person name="Kamiya K."/>
            <person name="Karasawa W."/>
            <person name="Kurita K."/>
            <person name="Katagiri S."/>
            <person name="Kikuta A."/>
            <person name="Kobayashi H."/>
            <person name="Kobayashi N."/>
            <person name="Machita K."/>
            <person name="Maehara T."/>
            <person name="Masukawa M."/>
            <person name="Mizubayashi T."/>
            <person name="Mukai Y."/>
            <person name="Nagasaki H."/>
            <person name="Nagata Y."/>
            <person name="Naito S."/>
            <person name="Nakashima M."/>
            <person name="Nakama Y."/>
            <person name="Nakamichi Y."/>
            <person name="Nakamura M."/>
            <person name="Meguro A."/>
            <person name="Negishi M."/>
            <person name="Ohta I."/>
            <person name="Ohta T."/>
            <person name="Okamoto M."/>
            <person name="Ono N."/>
            <person name="Saji S."/>
            <person name="Sakaguchi M."/>
            <person name="Sakai K."/>
            <person name="Shibata M."/>
            <person name="Shimokawa T."/>
            <person name="Song J."/>
            <person name="Takazaki Y."/>
            <person name="Terasawa K."/>
            <person name="Tsugane M."/>
            <person name="Tsuji K."/>
            <person name="Ueda S."/>
            <person name="Waki K."/>
            <person name="Yamagata H."/>
            <person name="Yamamoto M."/>
            <person name="Yamamoto S."/>
            <person name="Yamane H."/>
            <person name="Yoshiki S."/>
            <person name="Yoshihara R."/>
            <person name="Yukawa K."/>
            <person name="Zhong H."/>
            <person name="Yano M."/>
            <person name="Yuan Q."/>
            <person name="Ouyang S."/>
            <person name="Liu J."/>
            <person name="Jones K.M."/>
            <person name="Gansberger K."/>
            <person name="Moffat K."/>
            <person name="Hill J."/>
            <person name="Bera J."/>
            <person name="Fadrosh D."/>
            <person name="Jin S."/>
            <person name="Johri S."/>
            <person name="Kim M."/>
            <person name="Overton L."/>
            <person name="Reardon M."/>
            <person name="Tsitrin T."/>
            <person name="Vuong H."/>
            <person name="Weaver B."/>
            <person name="Ciecko A."/>
            <person name="Tallon L."/>
            <person name="Jackson J."/>
            <person name="Pai G."/>
            <person name="Aken S.V."/>
            <person name="Utterback T."/>
            <person name="Reidmuller S."/>
            <person name="Feldblyum T."/>
            <person name="Hsiao J."/>
            <person name="Zismann V."/>
            <person name="Iobst S."/>
            <person name="de Vazeille A.R."/>
            <person name="Buell C.R."/>
            <person name="Ying K."/>
            <person name="Li Y."/>
            <person name="Lu T."/>
            <person name="Huang Y."/>
            <person name="Zhao Q."/>
            <person name="Feng Q."/>
            <person name="Zhang L."/>
            <person name="Zhu J."/>
            <person name="Weng Q."/>
            <person name="Mu J."/>
            <person name="Lu Y."/>
            <person name="Fan D."/>
            <person name="Liu Y."/>
            <person name="Guan J."/>
            <person name="Zhang Y."/>
            <person name="Yu S."/>
            <person name="Liu X."/>
            <person name="Zhang Y."/>
            <person name="Hong G."/>
            <person name="Han B."/>
            <person name="Choisne N."/>
            <person name="Demange N."/>
            <person name="Orjeda G."/>
            <person name="Samain S."/>
            <person name="Cattolico L."/>
            <person name="Pelletier E."/>
            <person name="Couloux A."/>
            <person name="Segurens B."/>
            <person name="Wincker P."/>
            <person name="D'Hont A."/>
            <person name="Scarpelli C."/>
            <person name="Weissenbach J."/>
            <person name="Salanoubat M."/>
            <person name="Quetier F."/>
            <person name="Yu Y."/>
            <person name="Kim H.R."/>
            <person name="Rambo T."/>
            <person name="Currie J."/>
            <person name="Collura K."/>
            <person name="Luo M."/>
            <person name="Yang T."/>
            <person name="Ammiraju J.S.S."/>
            <person name="Engler F."/>
            <person name="Soderlund C."/>
            <person name="Wing R.A."/>
            <person name="Palmer L.E."/>
            <person name="de la Bastide M."/>
            <person name="Spiegel L."/>
            <person name="Nascimento L."/>
            <person name="Zutavern T."/>
            <person name="O'Shaughnessy A."/>
            <person name="Dike S."/>
            <person name="Dedhia N."/>
            <person name="Preston R."/>
            <person name="Balija V."/>
            <person name="McCombie W.R."/>
            <person name="Chow T."/>
            <person name="Chen H."/>
            <person name="Chung M."/>
            <person name="Chen C."/>
            <person name="Shaw J."/>
            <person name="Wu H."/>
            <person name="Hsiao K."/>
            <person name="Chao Y."/>
            <person name="Chu M."/>
            <person name="Cheng C."/>
            <person name="Hour A."/>
            <person name="Lee P."/>
            <person name="Lin S."/>
            <person name="Lin Y."/>
            <person name="Liou J."/>
            <person name="Liu S."/>
            <person name="Hsing Y."/>
            <person name="Raghuvanshi S."/>
            <person name="Mohanty A."/>
            <person name="Bharti A.K."/>
            <person name="Gaur A."/>
            <person name="Gupta V."/>
            <person name="Kumar D."/>
            <person name="Ravi V."/>
            <person name="Vij S."/>
            <person name="Kapur A."/>
            <person name="Khurana P."/>
            <person name="Khurana P."/>
            <person name="Khurana J.P."/>
            <person name="Tyagi A.K."/>
            <person name="Gaikwad K."/>
            <person name="Singh A."/>
            <person name="Dalal V."/>
            <person name="Srivastava S."/>
            <person name="Dixit A."/>
            <person name="Pal A.K."/>
            <person name="Ghazi I.A."/>
            <person name="Yadav M."/>
            <person name="Pandit A."/>
            <person name="Bhargava A."/>
            <person name="Sureshbabu K."/>
            <person name="Batra K."/>
            <person name="Sharma T.R."/>
            <person name="Mohapatra T."/>
            <person name="Singh N.K."/>
            <person name="Messing J."/>
            <person name="Nelson A.B."/>
            <person name="Fuks G."/>
            <person name="Kavchok S."/>
            <person name="Keizer G."/>
            <person name="Linton E."/>
            <person name="Llaca V."/>
            <person name="Song R."/>
            <person name="Tanyolac B."/>
            <person name="Young S."/>
            <person name="Ho-Il K."/>
            <person name="Hahn J.H."/>
            <person name="Sangsakoo G."/>
            <person name="Vanavichit A."/>
            <person name="de Mattos Luiz.A.T."/>
            <person name="Zimmer P.D."/>
            <person name="Malone G."/>
            <person name="Dellagostin O."/>
            <person name="de Oliveira A.C."/>
            <person name="Bevan M."/>
            <person name="Bancroft I."/>
            <person name="Minx P."/>
            <person name="Cordum H."/>
            <person name="Wilson R."/>
            <person name="Cheng Z."/>
            <person name="Jin W."/>
            <person name="Jiang J."/>
            <person name="Leong S.A."/>
            <person name="Iwama H."/>
            <person name="Gojobori T."/>
            <person name="Itoh T."/>
            <person name="Niimura Y."/>
            <person name="Fujii Y."/>
            <person name="Habara T."/>
            <person name="Sakai H."/>
            <person name="Sato Y."/>
            <person name="Wilson G."/>
            <person name="Kumar K."/>
            <person name="McCouch S."/>
            <person name="Juretic N."/>
            <person name="Hoen D."/>
            <person name="Wright S."/>
            <person name="Bruskiewich R."/>
            <person name="Bureau T."/>
            <person name="Miyao A."/>
            <person name="Hirochika H."/>
            <person name="Nishikawa T."/>
            <person name="Kadowaki K."/>
            <person name="Sugiura M."/>
            <person name="Burr B."/>
            <person name="Sasaki T."/>
        </authorList>
    </citation>
    <scope>NUCLEOTIDE SEQUENCE [LARGE SCALE GENOMIC DNA]</scope>
    <source>
        <strain evidence="3">cv. Nipponbare</strain>
    </source>
</reference>
<dbReference type="InterPro" id="IPR020843">
    <property type="entry name" value="ER"/>
</dbReference>
<name>Q7FA34_ORYSJ</name>
<reference evidence="3" key="2">
    <citation type="journal article" date="2008" name="Nucleic Acids Res.">
        <title>The rice annotation project database (RAP-DB): 2008 update.</title>
        <authorList>
            <consortium name="The rice annotation project (RAP)"/>
        </authorList>
    </citation>
    <scope>GENOME REANNOTATION</scope>
    <source>
        <strain evidence="3">cv. Nipponbare</strain>
    </source>
</reference>
<dbReference type="SMART" id="SM00829">
    <property type="entry name" value="PKS_ER"/>
    <property type="match status" value="1"/>
</dbReference>
<dbReference type="InterPro" id="IPR036291">
    <property type="entry name" value="NAD(P)-bd_dom_sf"/>
</dbReference>
<dbReference type="SUPFAM" id="SSF50129">
    <property type="entry name" value="GroES-like"/>
    <property type="match status" value="1"/>
</dbReference>
<dbReference type="Pfam" id="PF13602">
    <property type="entry name" value="ADH_zinc_N_2"/>
    <property type="match status" value="2"/>
</dbReference>
<dbReference type="CDD" id="cd08267">
    <property type="entry name" value="MDR1"/>
    <property type="match status" value="1"/>
</dbReference>
<accession>Q7FA34</accession>
<organism evidence="2 3">
    <name type="scientific">Oryza sativa subsp. japonica</name>
    <name type="common">Rice</name>
    <dbReference type="NCBI Taxonomy" id="39947"/>
    <lineage>
        <taxon>Eukaryota</taxon>
        <taxon>Viridiplantae</taxon>
        <taxon>Streptophyta</taxon>
        <taxon>Embryophyta</taxon>
        <taxon>Tracheophyta</taxon>
        <taxon>Spermatophyta</taxon>
        <taxon>Magnoliopsida</taxon>
        <taxon>Liliopsida</taxon>
        <taxon>Poales</taxon>
        <taxon>Poaceae</taxon>
        <taxon>BOP clade</taxon>
        <taxon>Oryzoideae</taxon>
        <taxon>Oryzeae</taxon>
        <taxon>Oryzinae</taxon>
        <taxon>Oryza</taxon>
        <taxon>Oryza sativa</taxon>
    </lineage>
</organism>
<dbReference type="Gene3D" id="3.90.180.10">
    <property type="entry name" value="Medium-chain alcohol dehydrogenases, catalytic domain"/>
    <property type="match status" value="1"/>
</dbReference>